<dbReference type="PANTHER" id="PTHR11601">
    <property type="entry name" value="CYSTEINE DESULFURYLASE FAMILY MEMBER"/>
    <property type="match status" value="1"/>
</dbReference>
<comment type="caution">
    <text evidence="4">The sequence shown here is derived from an EMBL/GenBank/DDBJ whole genome shotgun (WGS) entry which is preliminary data.</text>
</comment>
<dbReference type="Gene3D" id="1.10.260.50">
    <property type="match status" value="1"/>
</dbReference>
<dbReference type="GO" id="GO:0003824">
    <property type="term" value="F:catalytic activity"/>
    <property type="evidence" value="ECO:0007669"/>
    <property type="project" value="UniProtKB-ARBA"/>
</dbReference>
<evidence type="ECO:0000313" key="4">
    <source>
        <dbReference type="EMBL" id="PJK17301.1"/>
    </source>
</evidence>
<evidence type="ECO:0000313" key="5">
    <source>
        <dbReference type="Proteomes" id="UP000228680"/>
    </source>
</evidence>
<comment type="cofactor">
    <cofactor evidence="1">
        <name>pyridoxal 5'-phosphate</name>
        <dbReference type="ChEBI" id="CHEBI:597326"/>
    </cofactor>
</comment>
<sequence>MRDEALEIYMEFAKKHFGNTQSLHDVGTQAAQVLEACRQFWGHQLGGDPSGVFFTGNASEANQLAIRGFVKGKKGKILACPLEHASVLTVLGELQTEGYAIEWMPLTSSGEVDLLAVEQQVDAACILMICQWVNSETGIIQPINQLLKLAATHNIPLHCDAVQGFGKCALENWTSKVASFVVSGHKFGGPKGCGVIWMNPSLHWQSLYAGTTHQQGFRAGTLDVPAIAATTRAAELALQEQQQLFQAVKKMHDLVQKSLPTEMEVVGSRAEKSPFIIGVLGFGVDGQHTMLEGNRRGFAFSTGSACKVGHGEAMSTLTSLGYSQDEAKQFVRFSFGRQTTREQVDQLTQWLQHKITP</sequence>
<dbReference type="InterPro" id="IPR015424">
    <property type="entry name" value="PyrdxlP-dep_Trfase"/>
</dbReference>
<reference evidence="4 5" key="1">
    <citation type="submission" date="2017-10" db="EMBL/GenBank/DDBJ databases">
        <title>Draft genome of Chryseomicrobium casticus sp. nov.</title>
        <authorList>
            <person name="Chakraborty R."/>
            <person name="Saha T."/>
        </authorList>
    </citation>
    <scope>NUCLEOTIDE SEQUENCE [LARGE SCALE GENOMIC DNA]</scope>
    <source>
        <strain evidence="4 5">ET03</strain>
    </source>
</reference>
<keyword evidence="5" id="KW-1185">Reference proteome</keyword>
<dbReference type="InterPro" id="IPR016454">
    <property type="entry name" value="Cysteine_dSase"/>
</dbReference>
<evidence type="ECO:0000256" key="1">
    <source>
        <dbReference type="ARBA" id="ARBA00001933"/>
    </source>
</evidence>
<protein>
    <submittedName>
        <fullName evidence="4">Cysteine desulfurase</fullName>
    </submittedName>
</protein>
<dbReference type="PIRSF" id="PIRSF005572">
    <property type="entry name" value="NifS"/>
    <property type="match status" value="1"/>
</dbReference>
<dbReference type="InterPro" id="IPR000192">
    <property type="entry name" value="Aminotrans_V_dom"/>
</dbReference>
<keyword evidence="2" id="KW-0663">Pyridoxal phosphate</keyword>
<dbReference type="InterPro" id="IPR015421">
    <property type="entry name" value="PyrdxlP-dep_Trfase_major"/>
</dbReference>
<accession>A0A2M9F1G7</accession>
<dbReference type="Proteomes" id="UP000228680">
    <property type="component" value="Unassembled WGS sequence"/>
</dbReference>
<evidence type="ECO:0000259" key="3">
    <source>
        <dbReference type="Pfam" id="PF00266"/>
    </source>
</evidence>
<dbReference type="InterPro" id="IPR015422">
    <property type="entry name" value="PyrdxlP-dep_Trfase_small"/>
</dbReference>
<dbReference type="PANTHER" id="PTHR11601:SF36">
    <property type="entry name" value="CYSTEINE DESULFURASE NIFS-RELATED"/>
    <property type="match status" value="1"/>
</dbReference>
<dbReference type="NCBIfam" id="NF002806">
    <property type="entry name" value="PRK02948.1"/>
    <property type="match status" value="1"/>
</dbReference>
<gene>
    <name evidence="4" type="ORF">CQS04_08165</name>
</gene>
<organism evidence="4 5">
    <name type="scientific">Chryseomicrobium excrementi</name>
    <dbReference type="NCBI Taxonomy" id="2041346"/>
    <lineage>
        <taxon>Bacteria</taxon>
        <taxon>Bacillati</taxon>
        <taxon>Bacillota</taxon>
        <taxon>Bacilli</taxon>
        <taxon>Bacillales</taxon>
        <taxon>Caryophanaceae</taxon>
        <taxon>Chryseomicrobium</taxon>
    </lineage>
</organism>
<dbReference type="AlphaFoldDB" id="A0A2M9F1G7"/>
<feature type="domain" description="Aminotransferase class V" evidence="3">
    <location>
        <begin position="5"/>
        <end position="347"/>
    </location>
</feature>
<name>A0A2M9F1G7_9BACL</name>
<dbReference type="Gene3D" id="3.90.1150.10">
    <property type="entry name" value="Aspartate Aminotransferase, domain 1"/>
    <property type="match status" value="1"/>
</dbReference>
<dbReference type="Pfam" id="PF00266">
    <property type="entry name" value="Aminotran_5"/>
    <property type="match status" value="1"/>
</dbReference>
<proteinExistence type="predicted"/>
<evidence type="ECO:0000256" key="2">
    <source>
        <dbReference type="ARBA" id="ARBA00022898"/>
    </source>
</evidence>
<dbReference type="Gene3D" id="3.40.640.10">
    <property type="entry name" value="Type I PLP-dependent aspartate aminotransferase-like (Major domain)"/>
    <property type="match status" value="1"/>
</dbReference>
<dbReference type="EMBL" id="PCGR01000002">
    <property type="protein sequence ID" value="PJK17301.1"/>
    <property type="molecule type" value="Genomic_DNA"/>
</dbReference>
<dbReference type="SUPFAM" id="SSF53383">
    <property type="entry name" value="PLP-dependent transferases"/>
    <property type="match status" value="1"/>
</dbReference>
<dbReference type="OrthoDB" id="9808002at2"/>